<feature type="non-terminal residue" evidence="1">
    <location>
        <position position="1"/>
    </location>
</feature>
<proteinExistence type="predicted"/>
<dbReference type="AlphaFoldDB" id="A0A0F9G088"/>
<name>A0A0F9G088_9ZZZZ</name>
<evidence type="ECO:0000313" key="1">
    <source>
        <dbReference type="EMBL" id="KKL92109.1"/>
    </source>
</evidence>
<reference evidence="1" key="1">
    <citation type="journal article" date="2015" name="Nature">
        <title>Complex archaea that bridge the gap between prokaryotes and eukaryotes.</title>
        <authorList>
            <person name="Spang A."/>
            <person name="Saw J.H."/>
            <person name="Jorgensen S.L."/>
            <person name="Zaremba-Niedzwiedzka K."/>
            <person name="Martijn J."/>
            <person name="Lind A.E."/>
            <person name="van Eijk R."/>
            <person name="Schleper C."/>
            <person name="Guy L."/>
            <person name="Ettema T.J."/>
        </authorList>
    </citation>
    <scope>NUCLEOTIDE SEQUENCE</scope>
</reference>
<comment type="caution">
    <text evidence="1">The sequence shown here is derived from an EMBL/GenBank/DDBJ whole genome shotgun (WGS) entry which is preliminary data.</text>
</comment>
<protein>
    <submittedName>
        <fullName evidence="1">Uncharacterized protein</fullName>
    </submittedName>
</protein>
<dbReference type="EMBL" id="LAZR01019555">
    <property type="protein sequence ID" value="KKL92109.1"/>
    <property type="molecule type" value="Genomic_DNA"/>
</dbReference>
<gene>
    <name evidence="1" type="ORF">LCGC14_1887940</name>
</gene>
<organism evidence="1">
    <name type="scientific">marine sediment metagenome</name>
    <dbReference type="NCBI Taxonomy" id="412755"/>
    <lineage>
        <taxon>unclassified sequences</taxon>
        <taxon>metagenomes</taxon>
        <taxon>ecological metagenomes</taxon>
    </lineage>
</organism>
<sequence length="23" mass="2305">VDAEVGYEPAAVIATNVPTISST</sequence>
<accession>A0A0F9G088</accession>